<feature type="compositionally biased region" description="Acidic residues" evidence="1">
    <location>
        <begin position="299"/>
        <end position="313"/>
    </location>
</feature>
<feature type="region of interest" description="Disordered" evidence="1">
    <location>
        <begin position="634"/>
        <end position="656"/>
    </location>
</feature>
<evidence type="ECO:0000313" key="3">
    <source>
        <dbReference type="EMBL" id="RDB21481.1"/>
    </source>
</evidence>
<protein>
    <recommendedName>
        <fullName evidence="2">DUF3835 domain-containing protein</fullName>
    </recommendedName>
</protein>
<reference evidence="3" key="1">
    <citation type="submission" date="2018-04" db="EMBL/GenBank/DDBJ databases">
        <title>Whole genome sequencing of Hypsizygus marmoreus.</title>
        <authorList>
            <person name="Choi I.-G."/>
            <person name="Min B."/>
            <person name="Kim J.-G."/>
            <person name="Kim S."/>
            <person name="Oh Y.-L."/>
            <person name="Kong W.-S."/>
            <person name="Park H."/>
            <person name="Jeong J."/>
            <person name="Song E.-S."/>
        </authorList>
    </citation>
    <scope>NUCLEOTIDE SEQUENCE [LARGE SCALE GENOMIC DNA]</scope>
    <source>
        <strain evidence="3">51987-8</strain>
    </source>
</reference>
<evidence type="ECO:0000259" key="2">
    <source>
        <dbReference type="Pfam" id="PF12927"/>
    </source>
</evidence>
<dbReference type="InterPro" id="IPR024325">
    <property type="entry name" value="DUF3835"/>
</dbReference>
<feature type="compositionally biased region" description="Basic and acidic residues" evidence="1">
    <location>
        <begin position="113"/>
        <end position="129"/>
    </location>
</feature>
<feature type="compositionally biased region" description="Low complexity" evidence="1">
    <location>
        <begin position="518"/>
        <end position="529"/>
    </location>
</feature>
<feature type="compositionally biased region" description="Polar residues" evidence="1">
    <location>
        <begin position="570"/>
        <end position="598"/>
    </location>
</feature>
<evidence type="ECO:0000313" key="4">
    <source>
        <dbReference type="Proteomes" id="UP000076154"/>
    </source>
</evidence>
<dbReference type="OrthoDB" id="21413at2759"/>
<dbReference type="Pfam" id="PF12927">
    <property type="entry name" value="DUF3835"/>
    <property type="match status" value="2"/>
</dbReference>
<feature type="compositionally biased region" description="Polar residues" evidence="1">
    <location>
        <begin position="233"/>
        <end position="242"/>
    </location>
</feature>
<proteinExistence type="predicted"/>
<feature type="region of interest" description="Disordered" evidence="1">
    <location>
        <begin position="670"/>
        <end position="698"/>
    </location>
</feature>
<name>A0A369JH18_HYPMA</name>
<feature type="compositionally biased region" description="Polar residues" evidence="1">
    <location>
        <begin position="530"/>
        <end position="540"/>
    </location>
</feature>
<feature type="compositionally biased region" description="Basic and acidic residues" evidence="1">
    <location>
        <begin position="136"/>
        <end position="153"/>
    </location>
</feature>
<feature type="region of interest" description="Disordered" evidence="1">
    <location>
        <begin position="112"/>
        <end position="318"/>
    </location>
</feature>
<accession>A0A369JH18</accession>
<dbReference type="STRING" id="39966.A0A369JH18"/>
<sequence length="698" mass="76132">MTSVPQTENRSQGHLTPDAVKKLTEKLSEMMGEDIGKSFSQARNKKGELVNEEGLPIIDISEPVLGDDIRETGNALTVEEGQLPSIAAFPLSVKERWRQERDRILDQLEEEEQLARKGEEQAELEERKEIMRKRKDAAANEKESLKAAKEMQKKMGRALLRNMAGARAKDEDTEAVNDVSELEKPPSDSASKKTVAFADVPETSDDAHAKPSASSRSTQDWGDLAPARLRSTAGPSLLSSSDKLPMKMTVVERIPKPPPTVAMTRPTAAPDSDDESDPGSFSDTDDEPIDASESHERNSEDEDNPAVEEEEYDFDHARHQREIALQYYDKRNKIGEAARKAMTSHSHDNDGDVRVDPHLDMRTIEQDKPSISRFKAQHFASSYGAAIPSSSTSLGASVVPVSTAKTLQKAIRTGKLDADDRLVGGDADSASEDENENMQELLDLLKKGEVYNLGPDGKYIHAVPRPPSQTTVVPSAPESSTPSAKVPFSDLPPINRAKTSKFKLSRSPAERPPVAQYSPSPHSSPLSRSETGTPISNVQRSSPKMPSTPMTPAVVERPHHSSSTPPRSPLVNTSNQTTIDSPSFPQSISTPTSNSDPSVFSMVVESPSFPKPMNPQATLVNTRPALPPTVVSSAVRESAKGPDIRPQSSGTTSRLIRPPVIVSAAVLESSRRQTASLTPDHVEQAKPERISRFRAERM</sequence>
<feature type="compositionally biased region" description="Low complexity" evidence="1">
    <location>
        <begin position="541"/>
        <end position="552"/>
    </location>
</feature>
<feature type="compositionally biased region" description="Acidic residues" evidence="1">
    <location>
        <begin position="271"/>
        <end position="290"/>
    </location>
</feature>
<feature type="compositionally biased region" description="Basic and acidic residues" evidence="1">
    <location>
        <begin position="680"/>
        <end position="698"/>
    </location>
</feature>
<evidence type="ECO:0000256" key="1">
    <source>
        <dbReference type="SAM" id="MobiDB-lite"/>
    </source>
</evidence>
<dbReference type="Proteomes" id="UP000076154">
    <property type="component" value="Unassembled WGS sequence"/>
</dbReference>
<feature type="region of interest" description="Disordered" evidence="1">
    <location>
        <begin position="419"/>
        <end position="438"/>
    </location>
</feature>
<feature type="compositionally biased region" description="Polar residues" evidence="1">
    <location>
        <begin position="468"/>
        <end position="483"/>
    </location>
</feature>
<comment type="caution">
    <text evidence="3">The sequence shown here is derived from an EMBL/GenBank/DDBJ whole genome shotgun (WGS) entry which is preliminary data.</text>
</comment>
<dbReference type="InParanoid" id="A0A369JH18"/>
<dbReference type="EMBL" id="LUEZ02000055">
    <property type="protein sequence ID" value="RDB21481.1"/>
    <property type="molecule type" value="Genomic_DNA"/>
</dbReference>
<feature type="domain" description="DUF3835" evidence="2">
    <location>
        <begin position="683"/>
        <end position="698"/>
    </location>
</feature>
<feature type="domain" description="DUF3835" evidence="2">
    <location>
        <begin position="296"/>
        <end position="377"/>
    </location>
</feature>
<gene>
    <name evidence="3" type="ORF">Hypma_011892</name>
</gene>
<feature type="region of interest" description="Disordered" evidence="1">
    <location>
        <begin position="458"/>
        <end position="599"/>
    </location>
</feature>
<keyword evidence="4" id="KW-1185">Reference proteome</keyword>
<dbReference type="AlphaFoldDB" id="A0A369JH18"/>
<organism evidence="3 4">
    <name type="scientific">Hypsizygus marmoreus</name>
    <name type="common">White beech mushroom</name>
    <name type="synonym">Agaricus marmoreus</name>
    <dbReference type="NCBI Taxonomy" id="39966"/>
    <lineage>
        <taxon>Eukaryota</taxon>
        <taxon>Fungi</taxon>
        <taxon>Dikarya</taxon>
        <taxon>Basidiomycota</taxon>
        <taxon>Agaricomycotina</taxon>
        <taxon>Agaricomycetes</taxon>
        <taxon>Agaricomycetidae</taxon>
        <taxon>Agaricales</taxon>
        <taxon>Tricholomatineae</taxon>
        <taxon>Lyophyllaceae</taxon>
        <taxon>Hypsizygus</taxon>
    </lineage>
</organism>